<proteinExistence type="predicted"/>
<evidence type="ECO:0000313" key="1">
    <source>
        <dbReference type="EMBL" id="TWI17170.1"/>
    </source>
</evidence>
<dbReference type="AlphaFoldDB" id="A0A562MB95"/>
<name>A0A562MB95_9SPHI</name>
<dbReference type="Proteomes" id="UP000315908">
    <property type="component" value="Unassembled WGS sequence"/>
</dbReference>
<dbReference type="EMBL" id="VLKR01000023">
    <property type="protein sequence ID" value="TWI17170.1"/>
    <property type="molecule type" value="Genomic_DNA"/>
</dbReference>
<comment type="caution">
    <text evidence="1">The sequence shown here is derived from an EMBL/GenBank/DDBJ whole genome shotgun (WGS) entry which is preliminary data.</text>
</comment>
<protein>
    <submittedName>
        <fullName evidence="1">Uncharacterized protein</fullName>
    </submittedName>
</protein>
<evidence type="ECO:0000313" key="2">
    <source>
        <dbReference type="Proteomes" id="UP000315908"/>
    </source>
</evidence>
<sequence length="60" mass="7083">MSISYYCFINNKFLQFDDYIGIYSLVEPNELFSRKKIIISKCSTALNNKVLENLIRNYGH</sequence>
<gene>
    <name evidence="1" type="ORF">IQ31_03906</name>
</gene>
<organism evidence="1 2">
    <name type="scientific">Sphingobacterium siyangense</name>
    <dbReference type="NCBI Taxonomy" id="459529"/>
    <lineage>
        <taxon>Bacteria</taxon>
        <taxon>Pseudomonadati</taxon>
        <taxon>Bacteroidota</taxon>
        <taxon>Sphingobacteriia</taxon>
        <taxon>Sphingobacteriales</taxon>
        <taxon>Sphingobacteriaceae</taxon>
        <taxon>Sphingobacterium</taxon>
    </lineage>
</organism>
<reference evidence="1 2" key="1">
    <citation type="journal article" date="2015" name="Stand. Genomic Sci.">
        <title>Genomic Encyclopedia of Bacterial and Archaeal Type Strains, Phase III: the genomes of soil and plant-associated and newly described type strains.</title>
        <authorList>
            <person name="Whitman W.B."/>
            <person name="Woyke T."/>
            <person name="Klenk H.P."/>
            <person name="Zhou Y."/>
            <person name="Lilburn T.G."/>
            <person name="Beck B.J."/>
            <person name="De Vos P."/>
            <person name="Vandamme P."/>
            <person name="Eisen J.A."/>
            <person name="Garrity G."/>
            <person name="Hugenholtz P."/>
            <person name="Kyrpides N.C."/>
        </authorList>
    </citation>
    <scope>NUCLEOTIDE SEQUENCE [LARGE SCALE GENOMIC DNA]</scope>
    <source>
        <strain evidence="1 2">CGMCC 1.6855</strain>
    </source>
</reference>
<accession>A0A562MB95</accession>